<protein>
    <submittedName>
        <fullName evidence="8">Transcriptional regulator, LuxR family</fullName>
    </submittedName>
</protein>
<reference evidence="8 9" key="1">
    <citation type="journal article" date="2013" name="ISME J.">
        <title>A metabolic model for members of the genus Tetrasphaera involved in enhanced biological phosphorus removal.</title>
        <authorList>
            <person name="Kristiansen R."/>
            <person name="Nguyen H.T.T."/>
            <person name="Saunders A.M."/>
            <person name="Nielsen J.L."/>
            <person name="Wimmer R."/>
            <person name="Le V.Q."/>
            <person name="McIlroy S.J."/>
            <person name="Petrovski S."/>
            <person name="Seviour R.J."/>
            <person name="Calteau A."/>
            <person name="Nielsen K.L."/>
            <person name="Nielsen P.H."/>
        </authorList>
    </citation>
    <scope>NUCLEOTIDE SEQUENCE [LARGE SCALE GENOMIC DNA]</scope>
    <source>
        <strain evidence="8 9">Ben 74</strain>
    </source>
</reference>
<evidence type="ECO:0000256" key="3">
    <source>
        <dbReference type="ARBA" id="ARBA00023082"/>
    </source>
</evidence>
<organism evidence="8 9">
    <name type="scientific">Nostocoides jenkinsii Ben 74</name>
    <dbReference type="NCBI Taxonomy" id="1193518"/>
    <lineage>
        <taxon>Bacteria</taxon>
        <taxon>Bacillati</taxon>
        <taxon>Actinomycetota</taxon>
        <taxon>Actinomycetes</taxon>
        <taxon>Micrococcales</taxon>
        <taxon>Intrasporangiaceae</taxon>
        <taxon>Nostocoides</taxon>
    </lineage>
</organism>
<evidence type="ECO:0000259" key="7">
    <source>
        <dbReference type="Pfam" id="PF04545"/>
    </source>
</evidence>
<dbReference type="InterPro" id="IPR036388">
    <property type="entry name" value="WH-like_DNA-bd_sf"/>
</dbReference>
<dbReference type="GO" id="GO:0006352">
    <property type="term" value="P:DNA-templated transcription initiation"/>
    <property type="evidence" value="ECO:0007669"/>
    <property type="project" value="InterPro"/>
</dbReference>
<comment type="caution">
    <text evidence="8">The sequence shown here is derived from an EMBL/GenBank/DDBJ whole genome shotgun (WGS) entry which is preliminary data.</text>
</comment>
<proteinExistence type="inferred from homology"/>
<evidence type="ECO:0000256" key="4">
    <source>
        <dbReference type="ARBA" id="ARBA00023125"/>
    </source>
</evidence>
<name>A0A077MBW9_9MICO</name>
<dbReference type="GO" id="GO:0016987">
    <property type="term" value="F:sigma factor activity"/>
    <property type="evidence" value="ECO:0007669"/>
    <property type="project" value="UniProtKB-KW"/>
</dbReference>
<dbReference type="InterPro" id="IPR039425">
    <property type="entry name" value="RNA_pol_sigma-70-like"/>
</dbReference>
<dbReference type="PANTHER" id="PTHR43133:SF50">
    <property type="entry name" value="ECF RNA POLYMERASE SIGMA FACTOR SIGM"/>
    <property type="match status" value="1"/>
</dbReference>
<dbReference type="RefSeq" id="WP_048544724.1">
    <property type="nucleotide sequence ID" value="NZ_HF571038.1"/>
</dbReference>
<dbReference type="Gene3D" id="1.10.1740.10">
    <property type="match status" value="1"/>
</dbReference>
<dbReference type="InterPro" id="IPR013325">
    <property type="entry name" value="RNA_pol_sigma_r2"/>
</dbReference>
<evidence type="ECO:0000313" key="8">
    <source>
        <dbReference type="EMBL" id="CCI52342.1"/>
    </source>
</evidence>
<dbReference type="CDD" id="cd06171">
    <property type="entry name" value="Sigma70_r4"/>
    <property type="match status" value="1"/>
</dbReference>
<evidence type="ECO:0000256" key="5">
    <source>
        <dbReference type="ARBA" id="ARBA00023163"/>
    </source>
</evidence>
<dbReference type="STRING" id="1193518.BN13_160024"/>
<keyword evidence="4" id="KW-0238">DNA-binding</keyword>
<keyword evidence="3" id="KW-0731">Sigma factor</keyword>
<feature type="domain" description="RNA polymerase sigma-70 region 2" evidence="6">
    <location>
        <begin position="11"/>
        <end position="68"/>
    </location>
</feature>
<evidence type="ECO:0000256" key="2">
    <source>
        <dbReference type="ARBA" id="ARBA00023015"/>
    </source>
</evidence>
<keyword evidence="9" id="KW-1185">Reference proteome</keyword>
<dbReference type="InterPro" id="IPR013324">
    <property type="entry name" value="RNA_pol_sigma_r3/r4-like"/>
</dbReference>
<evidence type="ECO:0000259" key="6">
    <source>
        <dbReference type="Pfam" id="PF04542"/>
    </source>
</evidence>
<dbReference type="Proteomes" id="UP000035720">
    <property type="component" value="Unassembled WGS sequence"/>
</dbReference>
<dbReference type="PANTHER" id="PTHR43133">
    <property type="entry name" value="RNA POLYMERASE ECF-TYPE SIGMA FACTO"/>
    <property type="match status" value="1"/>
</dbReference>
<keyword evidence="2" id="KW-0805">Transcription regulation</keyword>
<dbReference type="InterPro" id="IPR007627">
    <property type="entry name" value="RNA_pol_sigma70_r2"/>
</dbReference>
<dbReference type="NCBIfam" id="TIGR02937">
    <property type="entry name" value="sigma70-ECF"/>
    <property type="match status" value="1"/>
</dbReference>
<dbReference type="InterPro" id="IPR014284">
    <property type="entry name" value="RNA_pol_sigma-70_dom"/>
</dbReference>
<dbReference type="SUPFAM" id="SSF88659">
    <property type="entry name" value="Sigma3 and sigma4 domains of RNA polymerase sigma factors"/>
    <property type="match status" value="1"/>
</dbReference>
<dbReference type="AlphaFoldDB" id="A0A077MBW9"/>
<sequence length="169" mass="18576">MNVRDPRVEALAREHGQNLLRVAYLLTGGRALDAEDLVQSVFATLLERGLDGVDNPLAYARRALVNAHNSTARRAITERGVVARLPDPTGRIADRPTDAVEHRMVILPALDTLSADERAVIVLRYYADLPDAEIAEMLGCARATIRSHAHRAFATLRRGALAHLLKEDT</sequence>
<evidence type="ECO:0000313" key="9">
    <source>
        <dbReference type="Proteomes" id="UP000035720"/>
    </source>
</evidence>
<comment type="similarity">
    <text evidence="1">Belongs to the sigma-70 factor family. ECF subfamily.</text>
</comment>
<dbReference type="Gene3D" id="1.10.10.10">
    <property type="entry name" value="Winged helix-like DNA-binding domain superfamily/Winged helix DNA-binding domain"/>
    <property type="match status" value="1"/>
</dbReference>
<dbReference type="EMBL" id="CAJC01000068">
    <property type="protein sequence ID" value="CCI52342.1"/>
    <property type="molecule type" value="Genomic_DNA"/>
</dbReference>
<feature type="domain" description="RNA polymerase sigma-70 region 4" evidence="7">
    <location>
        <begin position="109"/>
        <end position="157"/>
    </location>
</feature>
<gene>
    <name evidence="8" type="ORF">BN13_160024</name>
</gene>
<dbReference type="InterPro" id="IPR007630">
    <property type="entry name" value="RNA_pol_sigma70_r4"/>
</dbReference>
<accession>A0A077MBW9</accession>
<dbReference type="Pfam" id="PF04542">
    <property type="entry name" value="Sigma70_r2"/>
    <property type="match status" value="1"/>
</dbReference>
<dbReference type="Pfam" id="PF04545">
    <property type="entry name" value="Sigma70_r4"/>
    <property type="match status" value="1"/>
</dbReference>
<dbReference type="GO" id="GO:0003677">
    <property type="term" value="F:DNA binding"/>
    <property type="evidence" value="ECO:0007669"/>
    <property type="project" value="UniProtKB-KW"/>
</dbReference>
<dbReference type="SUPFAM" id="SSF88946">
    <property type="entry name" value="Sigma2 domain of RNA polymerase sigma factors"/>
    <property type="match status" value="1"/>
</dbReference>
<evidence type="ECO:0000256" key="1">
    <source>
        <dbReference type="ARBA" id="ARBA00010641"/>
    </source>
</evidence>
<keyword evidence="5" id="KW-0804">Transcription</keyword>